<dbReference type="Pfam" id="PF16033">
    <property type="entry name" value="DUF4789"/>
    <property type="match status" value="1"/>
</dbReference>
<feature type="transmembrane region" description="Helical" evidence="1">
    <location>
        <begin position="21"/>
        <end position="44"/>
    </location>
</feature>
<comment type="caution">
    <text evidence="3">The sequence shown here is derived from an EMBL/GenBank/DDBJ whole genome shotgun (WGS) entry which is preliminary data.</text>
</comment>
<reference evidence="4" key="1">
    <citation type="submission" date="2023-01" db="EMBL/GenBank/DDBJ databases">
        <title>Key to firefly adult light organ development and bioluminescence: homeobox transcription factors regulate luciferase expression and transportation to peroxisome.</title>
        <authorList>
            <person name="Fu X."/>
        </authorList>
    </citation>
    <scope>NUCLEOTIDE SEQUENCE [LARGE SCALE GENOMIC DNA]</scope>
</reference>
<dbReference type="GO" id="GO:0007274">
    <property type="term" value="P:neuromuscular synaptic transmission"/>
    <property type="evidence" value="ECO:0007669"/>
    <property type="project" value="TreeGrafter"/>
</dbReference>
<evidence type="ECO:0000259" key="2">
    <source>
        <dbReference type="Pfam" id="PF16033"/>
    </source>
</evidence>
<dbReference type="AlphaFoldDB" id="A0AAN7P6X7"/>
<feature type="transmembrane region" description="Helical" evidence="1">
    <location>
        <begin position="257"/>
        <end position="277"/>
    </location>
</feature>
<protein>
    <recommendedName>
        <fullName evidence="2">DUF4789 domain-containing protein</fullName>
    </recommendedName>
</protein>
<organism evidence="3 4">
    <name type="scientific">Aquatica leii</name>
    <dbReference type="NCBI Taxonomy" id="1421715"/>
    <lineage>
        <taxon>Eukaryota</taxon>
        <taxon>Metazoa</taxon>
        <taxon>Ecdysozoa</taxon>
        <taxon>Arthropoda</taxon>
        <taxon>Hexapoda</taxon>
        <taxon>Insecta</taxon>
        <taxon>Pterygota</taxon>
        <taxon>Neoptera</taxon>
        <taxon>Endopterygota</taxon>
        <taxon>Coleoptera</taxon>
        <taxon>Polyphaga</taxon>
        <taxon>Elateriformia</taxon>
        <taxon>Elateroidea</taxon>
        <taxon>Lampyridae</taxon>
        <taxon>Luciolinae</taxon>
        <taxon>Aquatica</taxon>
    </lineage>
</organism>
<gene>
    <name evidence="3" type="ORF">RN001_012158</name>
</gene>
<dbReference type="GO" id="GO:0007270">
    <property type="term" value="P:neuron-neuron synaptic transmission"/>
    <property type="evidence" value="ECO:0007669"/>
    <property type="project" value="TreeGrafter"/>
</dbReference>
<dbReference type="PANTHER" id="PTHR35270:SF2">
    <property type="entry name" value="FUSELESS, ISOFORM A"/>
    <property type="match status" value="1"/>
</dbReference>
<keyword evidence="4" id="KW-1185">Reference proteome</keyword>
<evidence type="ECO:0000256" key="1">
    <source>
        <dbReference type="SAM" id="Phobius"/>
    </source>
</evidence>
<dbReference type="GO" id="GO:0070073">
    <property type="term" value="P:clustering of voltage-gated calcium channels"/>
    <property type="evidence" value="ECO:0007669"/>
    <property type="project" value="TreeGrafter"/>
</dbReference>
<feature type="transmembrane region" description="Helical" evidence="1">
    <location>
        <begin position="64"/>
        <end position="85"/>
    </location>
</feature>
<name>A0AAN7P6X7_9COLE</name>
<dbReference type="GO" id="GO:0042734">
    <property type="term" value="C:presynaptic membrane"/>
    <property type="evidence" value="ECO:0007669"/>
    <property type="project" value="TreeGrafter"/>
</dbReference>
<evidence type="ECO:0000313" key="4">
    <source>
        <dbReference type="Proteomes" id="UP001353858"/>
    </source>
</evidence>
<sequence>MRGSIAGLPEFSLKGENPTHYAFLVVLDTLFSSVVIGPAIVGYWRSIWELMQVYVYPDNVLLSAIISTIIGISGHIVLTLTQHFFTRQFHPDTNRILFYVFSRFYTVCFAFICVNGWRGPWLLLDLYTELELPTILLTTAIGVVALVVLRALRNISATPFSIVTDEVKGYFEVVTMFKVSMEEKTSLYVLDCLFSVLIIGTLVVFVWRGAWVLIDIYLFPDNFIWSSWASLILGYSIVAMSFLLQPIMRWLCDRINGIPRIIVADIFLLFSFAGTVNVWRGIWNLLNLYFLPENRELSSWITHWVCLILLILLKCSNTLLVRGVYIDAEEHAGKCVVFPIYYLRLIFQHERAKKINKKFQLEAMARRKLEMENKSGYQSSYFVLNQFKPGDMKCTLIALSTLLIICFAQDFAFPGVEEEEKQGQEPTRLTDKRVPLLIPGACPPNQLLYPGDQQHDWICDCGPGFIYYPPKDGCYQAYKQGPCENQQQLILPDNTVIPECVRNPCKKDGFVRYNNKCYELGKTGEPCKPASEGGGVFGVNATTLELQCLESAGEGLSLINFPPNCPKEQTSILIKLTGVNNLQQLLLVQHSLKIWQGNNTKLDSVRS</sequence>
<accession>A0AAN7P6X7</accession>
<feature type="transmembrane region" description="Helical" evidence="1">
    <location>
        <begin position="187"/>
        <end position="211"/>
    </location>
</feature>
<dbReference type="InterPro" id="IPR032751">
    <property type="entry name" value="Fuseless"/>
</dbReference>
<keyword evidence="1" id="KW-0472">Membrane</keyword>
<dbReference type="InterPro" id="IPR031993">
    <property type="entry name" value="DUF4789"/>
</dbReference>
<dbReference type="Proteomes" id="UP001353858">
    <property type="component" value="Unassembled WGS sequence"/>
</dbReference>
<dbReference type="Pfam" id="PF15993">
    <property type="entry name" value="Fuseless"/>
    <property type="match status" value="1"/>
</dbReference>
<evidence type="ECO:0000313" key="3">
    <source>
        <dbReference type="EMBL" id="KAK4875736.1"/>
    </source>
</evidence>
<feature type="transmembrane region" description="Helical" evidence="1">
    <location>
        <begin position="132"/>
        <end position="152"/>
    </location>
</feature>
<feature type="domain" description="DUF4789" evidence="2">
    <location>
        <begin position="442"/>
        <end position="527"/>
    </location>
</feature>
<keyword evidence="1" id="KW-0812">Transmembrane</keyword>
<feature type="transmembrane region" description="Helical" evidence="1">
    <location>
        <begin position="223"/>
        <end position="245"/>
    </location>
</feature>
<keyword evidence="1" id="KW-1133">Transmembrane helix</keyword>
<feature type="transmembrane region" description="Helical" evidence="1">
    <location>
        <begin position="297"/>
        <end position="313"/>
    </location>
</feature>
<dbReference type="PANTHER" id="PTHR35270">
    <property type="entry name" value="FUSELESS, ISOFORM A"/>
    <property type="match status" value="1"/>
</dbReference>
<proteinExistence type="predicted"/>
<feature type="transmembrane region" description="Helical" evidence="1">
    <location>
        <begin position="97"/>
        <end position="117"/>
    </location>
</feature>
<dbReference type="EMBL" id="JARPUR010000005">
    <property type="protein sequence ID" value="KAK4875736.1"/>
    <property type="molecule type" value="Genomic_DNA"/>
</dbReference>